<feature type="compositionally biased region" description="Polar residues" evidence="1">
    <location>
        <begin position="1"/>
        <end position="15"/>
    </location>
</feature>
<evidence type="ECO:0000256" key="1">
    <source>
        <dbReference type="SAM" id="MobiDB-lite"/>
    </source>
</evidence>
<protein>
    <submittedName>
        <fullName evidence="2">Uncharacterized protein</fullName>
    </submittedName>
</protein>
<feature type="region of interest" description="Disordered" evidence="1">
    <location>
        <begin position="1"/>
        <end position="55"/>
    </location>
</feature>
<dbReference type="Proteomes" id="UP001295423">
    <property type="component" value="Unassembled WGS sequence"/>
</dbReference>
<accession>A0AAD2G5U2</accession>
<feature type="compositionally biased region" description="Polar residues" evidence="1">
    <location>
        <begin position="376"/>
        <end position="392"/>
    </location>
</feature>
<name>A0AAD2G5U2_9STRA</name>
<organism evidence="2 3">
    <name type="scientific">Cylindrotheca closterium</name>
    <dbReference type="NCBI Taxonomy" id="2856"/>
    <lineage>
        <taxon>Eukaryota</taxon>
        <taxon>Sar</taxon>
        <taxon>Stramenopiles</taxon>
        <taxon>Ochrophyta</taxon>
        <taxon>Bacillariophyta</taxon>
        <taxon>Bacillariophyceae</taxon>
        <taxon>Bacillariophycidae</taxon>
        <taxon>Bacillariales</taxon>
        <taxon>Bacillariaceae</taxon>
        <taxon>Cylindrotheca</taxon>
    </lineage>
</organism>
<dbReference type="AlphaFoldDB" id="A0AAD2G5U2"/>
<evidence type="ECO:0000313" key="2">
    <source>
        <dbReference type="EMBL" id="CAJ1960551.1"/>
    </source>
</evidence>
<proteinExistence type="predicted"/>
<evidence type="ECO:0000313" key="3">
    <source>
        <dbReference type="Proteomes" id="UP001295423"/>
    </source>
</evidence>
<feature type="region of interest" description="Disordered" evidence="1">
    <location>
        <begin position="286"/>
        <end position="484"/>
    </location>
</feature>
<keyword evidence="3" id="KW-1185">Reference proteome</keyword>
<feature type="compositionally biased region" description="Basic and acidic residues" evidence="1">
    <location>
        <begin position="315"/>
        <end position="348"/>
    </location>
</feature>
<gene>
    <name evidence="2" type="ORF">CYCCA115_LOCUS18783</name>
</gene>
<sequence>MGKSTSLNVVSTTANKAGGSTPKSVSVAKKSEKKRLENASAVDLRQPKDRDPSVNNDSEIQELIASLPPLIDFGLSTHELIAIGYDYNSTKISFGNSIFNQWMENHNDRWTQALPRFDSPFKDLYANYSVEVRVNMLFAQYANDWRRVLKFLISLFDDDALGNVETNTEYTWEVRAIALQVAQQIPFSFFDVGLVNDSKVPQEDLYFLRDNRTNPSLRNETPLVQFWLMCASIFDHPWTMLFDKFLEGSPISCIQEIKLKVIKGFPNDKTNKVDIHKGVKKIFDPDYKDSEEEDDPMGDEDTGLVNKFGQPNGWDSDKTVDDNSNHRRNDMEIDGKLDSGEDRTHDNDDDKGEVEEDDEDTDESTKDSVILVESTYKLTDTANNKDTNNMGLNTDEAVSELTGVTGEDKDPELASPSRKKGRSHRVSVVAPSTEMDVDGSSLSEPSAKRTHSASASQSTTPTAPKTDTTSTTQSSKAKRRLQRSLTLEERLDGLRQVNLDGMDGQAILVELGMAYSYQGQQGGNTTHASIILNHILDTLADVLKNAEETIRFLPLSDSAYKKSKQWIRTEADL</sequence>
<comment type="caution">
    <text evidence="2">The sequence shown here is derived from an EMBL/GenBank/DDBJ whole genome shotgun (WGS) entry which is preliminary data.</text>
</comment>
<reference evidence="2" key="1">
    <citation type="submission" date="2023-08" db="EMBL/GenBank/DDBJ databases">
        <authorList>
            <person name="Audoor S."/>
            <person name="Bilcke G."/>
        </authorList>
    </citation>
    <scope>NUCLEOTIDE SEQUENCE</scope>
</reference>
<feature type="compositionally biased region" description="Acidic residues" evidence="1">
    <location>
        <begin position="349"/>
        <end position="362"/>
    </location>
</feature>
<feature type="compositionally biased region" description="Acidic residues" evidence="1">
    <location>
        <begin position="289"/>
        <end position="302"/>
    </location>
</feature>
<dbReference type="EMBL" id="CAKOGP040002062">
    <property type="protein sequence ID" value="CAJ1960551.1"/>
    <property type="molecule type" value="Genomic_DNA"/>
</dbReference>
<feature type="compositionally biased region" description="Low complexity" evidence="1">
    <location>
        <begin position="452"/>
        <end position="475"/>
    </location>
</feature>